<dbReference type="OrthoDB" id="6781322at2759"/>
<protein>
    <submittedName>
        <fullName evidence="3">Uncharacterized protein</fullName>
    </submittedName>
</protein>
<feature type="compositionally biased region" description="Basic residues" evidence="2">
    <location>
        <begin position="370"/>
        <end position="384"/>
    </location>
</feature>
<feature type="region of interest" description="Disordered" evidence="2">
    <location>
        <begin position="411"/>
        <end position="466"/>
    </location>
</feature>
<feature type="coiled-coil region" evidence="1">
    <location>
        <begin position="472"/>
        <end position="513"/>
    </location>
</feature>
<feature type="compositionally biased region" description="Basic and acidic residues" evidence="2">
    <location>
        <begin position="411"/>
        <end position="421"/>
    </location>
</feature>
<dbReference type="AlphaFoldDB" id="A0A9P0BBF6"/>
<keyword evidence="1" id="KW-0175">Coiled coil</keyword>
<evidence type="ECO:0000313" key="4">
    <source>
        <dbReference type="Proteomes" id="UP001154078"/>
    </source>
</evidence>
<evidence type="ECO:0000256" key="1">
    <source>
        <dbReference type="SAM" id="Coils"/>
    </source>
</evidence>
<dbReference type="Proteomes" id="UP001154078">
    <property type="component" value="Chromosome 7"/>
</dbReference>
<feature type="coiled-coil region" evidence="1">
    <location>
        <begin position="202"/>
        <end position="229"/>
    </location>
</feature>
<gene>
    <name evidence="3" type="ORF">MELIAE_LOCUS9765</name>
</gene>
<feature type="compositionally biased region" description="Basic residues" evidence="2">
    <location>
        <begin position="434"/>
        <end position="449"/>
    </location>
</feature>
<feature type="region of interest" description="Disordered" evidence="2">
    <location>
        <begin position="367"/>
        <end position="387"/>
    </location>
</feature>
<reference evidence="3" key="1">
    <citation type="submission" date="2021-12" db="EMBL/GenBank/DDBJ databases">
        <authorList>
            <person name="King R."/>
        </authorList>
    </citation>
    <scope>NUCLEOTIDE SEQUENCE</scope>
</reference>
<evidence type="ECO:0000313" key="3">
    <source>
        <dbReference type="EMBL" id="CAH0559892.1"/>
    </source>
</evidence>
<name>A0A9P0BBF6_BRAAE</name>
<keyword evidence="4" id="KW-1185">Reference proteome</keyword>
<accession>A0A9P0BBF6</accession>
<proteinExistence type="predicted"/>
<evidence type="ECO:0000256" key="2">
    <source>
        <dbReference type="SAM" id="MobiDB-lite"/>
    </source>
</evidence>
<organism evidence="3 4">
    <name type="scientific">Brassicogethes aeneus</name>
    <name type="common">Rape pollen beetle</name>
    <name type="synonym">Meligethes aeneus</name>
    <dbReference type="NCBI Taxonomy" id="1431903"/>
    <lineage>
        <taxon>Eukaryota</taxon>
        <taxon>Metazoa</taxon>
        <taxon>Ecdysozoa</taxon>
        <taxon>Arthropoda</taxon>
        <taxon>Hexapoda</taxon>
        <taxon>Insecta</taxon>
        <taxon>Pterygota</taxon>
        <taxon>Neoptera</taxon>
        <taxon>Endopterygota</taxon>
        <taxon>Coleoptera</taxon>
        <taxon>Polyphaga</taxon>
        <taxon>Cucujiformia</taxon>
        <taxon>Nitidulidae</taxon>
        <taxon>Meligethinae</taxon>
        <taxon>Brassicogethes</taxon>
    </lineage>
</organism>
<sequence>MTRRSKVSKTSMLICQDVKCDTKVVKHFDTKNNRRSSNRYEFPNFPEIKVFVDNVQKELVNAENNYYKQYLKRTYDRQVLQRKNVIPKTFSIPKTTKVISPKPKLPLARSLPSNRKCVPKYSPKKDQLKCGLESSTTTTTNESAHMITNSNISPETIISKYYANKLKDEIENFKNTNICDKETAITLKIKKIHHEDNSMGMLKTIKKEVDRYSDNILALKEEISKIKDKSKVENVDLVNDIKIEIDEFRNAPLVQTKAILSRSPCVGDWHCGNGELFSYIAVIKSEDACPGAKESDEKLQKVDKNEDTEKDNEIVLVLSNVAVETELQSYSNEVLTNSNDTRTVADSNIKNVTDGVSALSIQMIEDQKRDKKMKTKNNSKRKKSKECMQKLREKIKNDPILYAECKRKERERYHARKEAGKVKSINDLSEKEKKKARAQWRERSRKFRNSVKSDNNPGPSRKKPTEKKIIKVKISRSNTESLKEEIVKLQKQLEQSKRQNEKDRKLIEKLKSKTTNFPNISKCSTSIKDGSKTPKTILIEF</sequence>
<dbReference type="EMBL" id="OV121138">
    <property type="protein sequence ID" value="CAH0559892.1"/>
    <property type="molecule type" value="Genomic_DNA"/>
</dbReference>